<dbReference type="AlphaFoldDB" id="A0A224YNJ4"/>
<evidence type="ECO:0000313" key="1">
    <source>
        <dbReference type="EMBL" id="MAA15432.1"/>
    </source>
</evidence>
<accession>A0A224YNJ4</accession>
<reference evidence="1" key="1">
    <citation type="journal article" date="2017" name="Parasit. Vectors">
        <title>Sialotranscriptomics of Rhipicephalus zambeziensis reveals intricate expression profiles of secretory proteins and suggests tight temporal transcriptional regulation during blood-feeding.</title>
        <authorList>
            <person name="de Castro M.H."/>
            <person name="de Klerk D."/>
            <person name="Pienaar R."/>
            <person name="Rees D.J.G."/>
            <person name="Mans B.J."/>
        </authorList>
    </citation>
    <scope>NUCLEOTIDE SEQUENCE</scope>
    <source>
        <tissue evidence="1">Salivary glands</tissue>
    </source>
</reference>
<proteinExistence type="predicted"/>
<organism evidence="1">
    <name type="scientific">Rhipicephalus zambeziensis</name>
    <dbReference type="NCBI Taxonomy" id="60191"/>
    <lineage>
        <taxon>Eukaryota</taxon>
        <taxon>Metazoa</taxon>
        <taxon>Ecdysozoa</taxon>
        <taxon>Arthropoda</taxon>
        <taxon>Chelicerata</taxon>
        <taxon>Arachnida</taxon>
        <taxon>Acari</taxon>
        <taxon>Parasitiformes</taxon>
        <taxon>Ixodida</taxon>
        <taxon>Ixodoidea</taxon>
        <taxon>Ixodidae</taxon>
        <taxon>Rhipicephalinae</taxon>
        <taxon>Rhipicephalus</taxon>
        <taxon>Rhipicephalus</taxon>
    </lineage>
</organism>
<sequence length="78" mass="8922">MQRQDNSSCLLWEQDGTLSKPREICLGEFETHCKNYYAGKTYKYRQEKCNARSSEEKGQEAHLLQGCAVVTVDISGFL</sequence>
<dbReference type="EMBL" id="GFPF01004286">
    <property type="protein sequence ID" value="MAA15432.1"/>
    <property type="molecule type" value="Transcribed_RNA"/>
</dbReference>
<protein>
    <submittedName>
        <fullName evidence="1">Lipocalin</fullName>
    </submittedName>
</protein>
<name>A0A224YNJ4_9ACAR</name>